<dbReference type="GO" id="GO:0004832">
    <property type="term" value="F:valine-tRNA ligase activity"/>
    <property type="evidence" value="ECO:0007669"/>
    <property type="project" value="UniProtKB-EC"/>
</dbReference>
<evidence type="ECO:0000259" key="9">
    <source>
        <dbReference type="Pfam" id="PF00133"/>
    </source>
</evidence>
<dbReference type="InterPro" id="IPR002300">
    <property type="entry name" value="aa-tRNA-synth_Ia"/>
</dbReference>
<dbReference type="SUPFAM" id="SSF52374">
    <property type="entry name" value="Nucleotidylyl transferase"/>
    <property type="match status" value="1"/>
</dbReference>
<keyword evidence="6" id="KW-0030">Aminoacyl-tRNA synthetase</keyword>
<evidence type="ECO:0000256" key="5">
    <source>
        <dbReference type="ARBA" id="ARBA00022917"/>
    </source>
</evidence>
<dbReference type="SUPFAM" id="SSF50677">
    <property type="entry name" value="ValRS/IleRS/LeuRS editing domain"/>
    <property type="match status" value="1"/>
</dbReference>
<accession>A0AA38FV18</accession>
<dbReference type="InterPro" id="IPR009008">
    <property type="entry name" value="Val/Leu/Ile-tRNA-synth_edit"/>
</dbReference>
<dbReference type="Pfam" id="PF00133">
    <property type="entry name" value="tRNA-synt_1"/>
    <property type="match status" value="1"/>
</dbReference>
<dbReference type="InterPro" id="IPR002303">
    <property type="entry name" value="Valyl-tRNA_ligase"/>
</dbReference>
<feature type="domain" description="Aminoacyl-tRNA synthetase class Ia" evidence="9">
    <location>
        <begin position="2"/>
        <end position="221"/>
    </location>
</feature>
<dbReference type="PRINTS" id="PR00986">
    <property type="entry name" value="TRNASYNTHVAL"/>
</dbReference>
<gene>
    <name evidence="10" type="ORF">KI387_037329</name>
</gene>
<evidence type="ECO:0000313" key="11">
    <source>
        <dbReference type="Proteomes" id="UP000824469"/>
    </source>
</evidence>
<dbReference type="AlphaFoldDB" id="A0AA38FV18"/>
<sequence length="359" mass="40311">TYMVNWSPNLQTAVSDLEVEYFDEPGTLFFFNYPVADGSMDEFLPVATTRPETLFGDTAIAVHPQDDRYRKYVGKMAIVPMSGGREIPIVADDYVDREFGTGALKITPGHDPNDYVIGKKLGLPLVNIMNKDGTLNENAGPYSGLDRFVARSRLWSDLETAGLALRAEPYSLRVPRSQRGGEVIEYLVSKQWFVIMEPLAKKALEAVESRDLKIIPERFEKPRTTTANGQQKEPFGQSKTTPLGQPKKPLQPVPSMQKELLKISNAWDTRNDLMRKGLCFNCKDPWTLDQCCLGKGHVHYIEAFSDCEEGAKSEEELPKHESDEDMDVSCPFLETSGIEDLKPFFLPVGLRKEARGRLG</sequence>
<reference evidence="10 11" key="1">
    <citation type="journal article" date="2021" name="Nat. Plants">
        <title>The Taxus genome provides insights into paclitaxel biosynthesis.</title>
        <authorList>
            <person name="Xiong X."/>
            <person name="Gou J."/>
            <person name="Liao Q."/>
            <person name="Li Y."/>
            <person name="Zhou Q."/>
            <person name="Bi G."/>
            <person name="Li C."/>
            <person name="Du R."/>
            <person name="Wang X."/>
            <person name="Sun T."/>
            <person name="Guo L."/>
            <person name="Liang H."/>
            <person name="Lu P."/>
            <person name="Wu Y."/>
            <person name="Zhang Z."/>
            <person name="Ro D.K."/>
            <person name="Shang Y."/>
            <person name="Huang S."/>
            <person name="Yan J."/>
        </authorList>
    </citation>
    <scope>NUCLEOTIDE SEQUENCE [LARGE SCALE GENOMIC DNA]</scope>
    <source>
        <strain evidence="10">Ta-2019</strain>
    </source>
</reference>
<evidence type="ECO:0000256" key="2">
    <source>
        <dbReference type="ARBA" id="ARBA00022598"/>
    </source>
</evidence>
<dbReference type="GO" id="GO:0006438">
    <property type="term" value="P:valyl-tRNA aminoacylation"/>
    <property type="evidence" value="ECO:0007669"/>
    <property type="project" value="InterPro"/>
</dbReference>
<keyword evidence="3" id="KW-0547">Nucleotide-binding</keyword>
<keyword evidence="2" id="KW-0436">Ligase</keyword>
<keyword evidence="11" id="KW-1185">Reference proteome</keyword>
<evidence type="ECO:0000256" key="6">
    <source>
        <dbReference type="ARBA" id="ARBA00023146"/>
    </source>
</evidence>
<keyword evidence="4" id="KW-0067">ATP-binding</keyword>
<proteinExistence type="predicted"/>
<dbReference type="PANTHER" id="PTHR11946:SF93">
    <property type="entry name" value="VALINE--TRNA LIGASE, CHLOROPLASTIC_MITOCHONDRIAL 2"/>
    <property type="match status" value="1"/>
</dbReference>
<comment type="caution">
    <text evidence="10">The sequence shown here is derived from an EMBL/GenBank/DDBJ whole genome shotgun (WGS) entry which is preliminary data.</text>
</comment>
<dbReference type="GO" id="GO:0005524">
    <property type="term" value="F:ATP binding"/>
    <property type="evidence" value="ECO:0007669"/>
    <property type="project" value="UniProtKB-KW"/>
</dbReference>
<dbReference type="GO" id="GO:0002161">
    <property type="term" value="F:aminoacyl-tRNA deacylase activity"/>
    <property type="evidence" value="ECO:0007669"/>
    <property type="project" value="InterPro"/>
</dbReference>
<feature type="compositionally biased region" description="Polar residues" evidence="8">
    <location>
        <begin position="224"/>
        <end position="243"/>
    </location>
</feature>
<protein>
    <recommendedName>
        <fullName evidence="1">valine--tRNA ligase</fullName>
        <ecNumber evidence="1">6.1.1.9</ecNumber>
    </recommendedName>
    <alternativeName>
        <fullName evidence="7">Valyl-tRNA synthetase</fullName>
    </alternativeName>
</protein>
<evidence type="ECO:0000256" key="8">
    <source>
        <dbReference type="SAM" id="MobiDB-lite"/>
    </source>
</evidence>
<dbReference type="EC" id="6.1.1.9" evidence="1"/>
<dbReference type="GO" id="GO:0005829">
    <property type="term" value="C:cytosol"/>
    <property type="evidence" value="ECO:0007669"/>
    <property type="project" value="TreeGrafter"/>
</dbReference>
<evidence type="ECO:0000256" key="4">
    <source>
        <dbReference type="ARBA" id="ARBA00022840"/>
    </source>
</evidence>
<dbReference type="Gene3D" id="3.90.740.10">
    <property type="entry name" value="Valyl/Leucyl/Isoleucyl-tRNA synthetase, editing domain"/>
    <property type="match status" value="1"/>
</dbReference>
<dbReference type="EMBL" id="JAHRHJ020000007">
    <property type="protein sequence ID" value="KAH9309418.1"/>
    <property type="molecule type" value="Genomic_DNA"/>
</dbReference>
<dbReference type="Proteomes" id="UP000824469">
    <property type="component" value="Unassembled WGS sequence"/>
</dbReference>
<evidence type="ECO:0000256" key="7">
    <source>
        <dbReference type="ARBA" id="ARBA00029936"/>
    </source>
</evidence>
<evidence type="ECO:0000256" key="3">
    <source>
        <dbReference type="ARBA" id="ARBA00022741"/>
    </source>
</evidence>
<name>A0AA38FV18_TAXCH</name>
<evidence type="ECO:0000256" key="1">
    <source>
        <dbReference type="ARBA" id="ARBA00013169"/>
    </source>
</evidence>
<dbReference type="PANTHER" id="PTHR11946">
    <property type="entry name" value="VALYL-TRNA SYNTHETASES"/>
    <property type="match status" value="1"/>
</dbReference>
<feature type="region of interest" description="Disordered" evidence="8">
    <location>
        <begin position="221"/>
        <end position="255"/>
    </location>
</feature>
<keyword evidence="5" id="KW-0648">Protein biosynthesis</keyword>
<feature type="non-terminal residue" evidence="10">
    <location>
        <position position="359"/>
    </location>
</feature>
<organism evidence="10 11">
    <name type="scientific">Taxus chinensis</name>
    <name type="common">Chinese yew</name>
    <name type="synonym">Taxus wallichiana var. chinensis</name>
    <dbReference type="NCBI Taxonomy" id="29808"/>
    <lineage>
        <taxon>Eukaryota</taxon>
        <taxon>Viridiplantae</taxon>
        <taxon>Streptophyta</taxon>
        <taxon>Embryophyta</taxon>
        <taxon>Tracheophyta</taxon>
        <taxon>Spermatophyta</taxon>
        <taxon>Pinopsida</taxon>
        <taxon>Pinidae</taxon>
        <taxon>Conifers II</taxon>
        <taxon>Cupressales</taxon>
        <taxon>Taxaceae</taxon>
        <taxon>Taxus</taxon>
    </lineage>
</organism>
<evidence type="ECO:0000313" key="10">
    <source>
        <dbReference type="EMBL" id="KAH9309418.1"/>
    </source>
</evidence>